<organism evidence="1 2">
    <name type="scientific">Dictyoglomus turgidum (strain DSM 6724 / Z-1310)</name>
    <dbReference type="NCBI Taxonomy" id="515635"/>
    <lineage>
        <taxon>Bacteria</taxon>
        <taxon>Pseudomonadati</taxon>
        <taxon>Dictyoglomota</taxon>
        <taxon>Dictyoglomia</taxon>
        <taxon>Dictyoglomales</taxon>
        <taxon>Dictyoglomaceae</taxon>
        <taxon>Dictyoglomus</taxon>
    </lineage>
</organism>
<dbReference type="AlphaFoldDB" id="B8E0L4"/>
<sequence>MKKIILIGILFVFLFLGFAEGNQEGFNVPSISPNIKSIKVRLNTPLILSSSNIKIITIKKTPIAFKPFNYSFFKITKDQIITLENGNKITGEEFLKEINDIEKKLNDYGYSLRDKEEEIVIQRILIKREDLEMQRKLMHSITPFATFEPVQKEEPLKEFKDYNFSRKWELPLGDDNFNINIFANLEMKGREDQVLTNAYALAEARVLGRKAELIKIEADLNSARNSNNDAKLNVYILGNKEYSKNFNVSYSLKENLKYDVDWGFPITAPVGPFSITGIFGIRGGIILELNSKFDSLNCSIGVKPSIDTKAFAEVGIDYKVASAGMGGELTILKDSLELGGSLGLVLQDPIYNSFFDISAFGRNSLNALSGDLYFFVKVNYLVGSKKFKAQIYEWDGFSYEYSLFNYSLNEPVYKDKTIWLVVKDIRGITPYTARNEKINISSKRFYVEAEIGGEIFSTVIPDRNGDGIADSNWLLKIPLSSKNTKVPIKIRVIQEYSMRSLNFKNNLDILKGEGKDLDFVLDLNTNTLSGSINGQIERDYICTGDTNYFGERYHRITVKLTESAFTPAPAQSQ</sequence>
<keyword evidence="2" id="KW-1185">Reference proteome</keyword>
<dbReference type="OrthoDB" id="9795316at2"/>
<dbReference type="EnsemblBacteria" id="ACK43034">
    <property type="protein sequence ID" value="ACK43034"/>
    <property type="gene ID" value="Dtur_1762"/>
</dbReference>
<protein>
    <submittedName>
        <fullName evidence="1">Uncharacterized protein</fullName>
    </submittedName>
</protein>
<name>B8E0L4_DICTD</name>
<reference evidence="2" key="1">
    <citation type="journal article" date="2016" name="Front. Microbiol.">
        <title>The complete genome sequence of hyperthermophile Dictyoglomus turgidum DSM 6724 reveals a specialized carbohydrate fermentor.</title>
        <authorList>
            <person name="Brumm P.J."/>
            <person name="Gowda K."/>
            <person name="Robb F.T."/>
            <person name="Mead D.A."/>
        </authorList>
    </citation>
    <scope>NUCLEOTIDE SEQUENCE [LARGE SCALE GENOMIC DNA]</scope>
    <source>
        <strain evidence="2">DSM 6724 / Z-1310</strain>
    </source>
</reference>
<dbReference type="KEGG" id="dtu:Dtur_1762"/>
<dbReference type="HOGENOM" id="CLU_475486_0_0_0"/>
<dbReference type="RefSeq" id="WP_012584109.1">
    <property type="nucleotide sequence ID" value="NC_011661.1"/>
</dbReference>
<dbReference type="EMBL" id="CP001251">
    <property type="protein sequence ID" value="ACK43034.1"/>
    <property type="molecule type" value="Genomic_DNA"/>
</dbReference>
<evidence type="ECO:0000313" key="2">
    <source>
        <dbReference type="Proteomes" id="UP000007719"/>
    </source>
</evidence>
<gene>
    <name evidence="1" type="ordered locus">Dtur_1762</name>
</gene>
<dbReference type="STRING" id="515635.Dtur_1762"/>
<accession>B8E0L4</accession>
<dbReference type="Proteomes" id="UP000007719">
    <property type="component" value="Chromosome"/>
</dbReference>
<evidence type="ECO:0000313" key="1">
    <source>
        <dbReference type="EMBL" id="ACK43034.1"/>
    </source>
</evidence>
<dbReference type="InParanoid" id="B8E0L4"/>
<proteinExistence type="predicted"/>
<dbReference type="eggNOG" id="ENOG5033UIJ">
    <property type="taxonomic scope" value="Bacteria"/>
</dbReference>